<reference evidence="1" key="1">
    <citation type="journal article" date="2020" name="Microbiol. Resour. Announc.">
        <title>Complete Genome Sequence of Novel Psychrotolerant Legionella Strain TUM19329, Isolated from Antarctic Lake Sediment.</title>
        <authorList>
            <person name="Shimada S."/>
            <person name="Nakai R."/>
            <person name="Aoki K."/>
            <person name="Shimoeda N."/>
            <person name="Ohno G."/>
            <person name="Miyazaki Y."/>
            <person name="Kudoh S."/>
            <person name="Imura S."/>
            <person name="Watanabe K."/>
            <person name="Ishii Y."/>
            <person name="Tateda K."/>
        </authorList>
    </citation>
    <scope>NUCLEOTIDE SEQUENCE [LARGE SCALE GENOMIC DNA]</scope>
    <source>
        <strain evidence="1">TUM19329</strain>
    </source>
</reference>
<protein>
    <submittedName>
        <fullName evidence="1">Uncharacterized protein</fullName>
    </submittedName>
</protein>
<keyword evidence="2" id="KW-1185">Reference proteome</keyword>
<dbReference type="KEGG" id="lant:TUM19329_07000"/>
<dbReference type="RefSeq" id="WP_173236273.1">
    <property type="nucleotide sequence ID" value="NZ_AP022839.1"/>
</dbReference>
<dbReference type="AlphaFoldDB" id="A0A6F8T1M9"/>
<accession>A0A6F8T1M9</accession>
<name>A0A6F8T1M9_9GAMM</name>
<proteinExistence type="predicted"/>
<evidence type="ECO:0000313" key="2">
    <source>
        <dbReference type="Proteomes" id="UP000502894"/>
    </source>
</evidence>
<evidence type="ECO:0000313" key="1">
    <source>
        <dbReference type="EMBL" id="BCA94339.1"/>
    </source>
</evidence>
<gene>
    <name evidence="1" type="ORF">TUM19329_07000</name>
</gene>
<sequence length="281" mass="31626">MSRAENNAESASSILIIDCDKGINKEGLEIEGSPDPRLIHEVLVKLNIGHIIYGSHSHYSGNKGNRCRIILATEKPYHKEQLAATAEALVLLINQNLDEKLLAYAKENGVFAQAWYTPRKPYNSTVTPLYFEYLNGNPVKVFEQETLPPTSHIILEPNHSDDSLLPIKAFNEQNHLSALLAQYGYKQKLIKNNEERWLSPDSTSGTAGIVVRDNRFFSHHSNVFNDGYWHSPFDLMQYHENLTRHEAIIRAAQTTIAPNGKSVDEYNKSLIKNASIVSLSS</sequence>
<dbReference type="EMBL" id="AP022839">
    <property type="protein sequence ID" value="BCA94339.1"/>
    <property type="molecule type" value="Genomic_DNA"/>
</dbReference>
<dbReference type="Proteomes" id="UP000502894">
    <property type="component" value="Chromosome"/>
</dbReference>
<organism evidence="1 2">
    <name type="scientific">Legionella antarctica</name>
    <dbReference type="NCBI Taxonomy" id="2708020"/>
    <lineage>
        <taxon>Bacteria</taxon>
        <taxon>Pseudomonadati</taxon>
        <taxon>Pseudomonadota</taxon>
        <taxon>Gammaproteobacteria</taxon>
        <taxon>Legionellales</taxon>
        <taxon>Legionellaceae</taxon>
        <taxon>Legionella</taxon>
    </lineage>
</organism>